<comment type="caution">
    <text evidence="2">The sequence shown here is derived from an EMBL/GenBank/DDBJ whole genome shotgun (WGS) entry which is preliminary data.</text>
</comment>
<gene>
    <name evidence="2" type="ORF">V1264_003818</name>
</gene>
<protein>
    <submittedName>
        <fullName evidence="2">Uncharacterized protein</fullName>
    </submittedName>
</protein>
<organism evidence="2 3">
    <name type="scientific">Littorina saxatilis</name>
    <dbReference type="NCBI Taxonomy" id="31220"/>
    <lineage>
        <taxon>Eukaryota</taxon>
        <taxon>Metazoa</taxon>
        <taxon>Spiralia</taxon>
        <taxon>Lophotrochozoa</taxon>
        <taxon>Mollusca</taxon>
        <taxon>Gastropoda</taxon>
        <taxon>Caenogastropoda</taxon>
        <taxon>Littorinimorpha</taxon>
        <taxon>Littorinoidea</taxon>
        <taxon>Littorinidae</taxon>
        <taxon>Littorina</taxon>
    </lineage>
</organism>
<name>A0AAN9G646_9CAEN</name>
<proteinExistence type="predicted"/>
<dbReference type="EMBL" id="JBAMIC010000013">
    <property type="protein sequence ID" value="KAK7096751.1"/>
    <property type="molecule type" value="Genomic_DNA"/>
</dbReference>
<sequence>MASDPCHERGEFSGRISSDEGSQDSEETCVIYKKVFEINTDKVTLTEKGVNKINSVSNTLGENITAEVGDFVHSNCRLVYTNSIYVSSKLKSKDLPSTPRKRRHCSREGACSDTSAKCLFCENGEKLSHKGGSKRAQGRLIPVKTTQFQDSLFEHCSKRNDRWSREVKARVEYMRDLFARDAVYHHVCYSNFRTGLQIPKTFSDSEPFQKKSRAGRPENPECAQAFQYVIEYLDKTDIEQVTVPDLVQLMKTRLGSDKDQAYGSQHMKRRLKDHYGETIIITEKKGTADVVTLKETASAILRQFFKQPKSADPETQKVRLLKAAAKLVRNDIKLMDCNKDMYPEITLDDQASFLPSSLKMLLTDVFKGKEVNLKLAAIGQAIIQTTRPNTVLAPLQIELGVQMHKVFGLDF</sequence>
<feature type="compositionally biased region" description="Basic and acidic residues" evidence="1">
    <location>
        <begin position="1"/>
        <end position="12"/>
    </location>
</feature>
<accession>A0AAN9G646</accession>
<keyword evidence="3" id="KW-1185">Reference proteome</keyword>
<evidence type="ECO:0000313" key="3">
    <source>
        <dbReference type="Proteomes" id="UP001374579"/>
    </source>
</evidence>
<reference evidence="2 3" key="1">
    <citation type="submission" date="2024-02" db="EMBL/GenBank/DDBJ databases">
        <title>Chromosome-scale genome assembly of the rough periwinkle Littorina saxatilis.</title>
        <authorList>
            <person name="De Jode A."/>
            <person name="Faria R."/>
            <person name="Formenti G."/>
            <person name="Sims Y."/>
            <person name="Smith T.P."/>
            <person name="Tracey A."/>
            <person name="Wood J.M.D."/>
            <person name="Zagrodzka Z.B."/>
            <person name="Johannesson K."/>
            <person name="Butlin R.K."/>
            <person name="Leder E.H."/>
        </authorList>
    </citation>
    <scope>NUCLEOTIDE SEQUENCE [LARGE SCALE GENOMIC DNA]</scope>
    <source>
        <strain evidence="2">Snail1</strain>
        <tissue evidence="2">Muscle</tissue>
    </source>
</reference>
<dbReference type="Proteomes" id="UP001374579">
    <property type="component" value="Unassembled WGS sequence"/>
</dbReference>
<evidence type="ECO:0000313" key="2">
    <source>
        <dbReference type="EMBL" id="KAK7096751.1"/>
    </source>
</evidence>
<evidence type="ECO:0000256" key="1">
    <source>
        <dbReference type="SAM" id="MobiDB-lite"/>
    </source>
</evidence>
<dbReference type="AlphaFoldDB" id="A0AAN9G646"/>
<feature type="region of interest" description="Disordered" evidence="1">
    <location>
        <begin position="1"/>
        <end position="22"/>
    </location>
</feature>